<comment type="caution">
    <text evidence="2">The sequence shown here is derived from an EMBL/GenBank/DDBJ whole genome shotgun (WGS) entry which is preliminary data.</text>
</comment>
<dbReference type="Gene3D" id="1.10.10.10">
    <property type="entry name" value="Winged helix-like DNA-binding domain superfamily/Winged helix DNA-binding domain"/>
    <property type="match status" value="1"/>
</dbReference>
<accession>A0ABT6MHH5</accession>
<sequence>MSIEAIAWVLERADIPSPSPTGIPSAPSLSMVLLGLANHADRRGEDAYPSVRTLSRYARISERQVQRCLSALLELGLIERGNQRIVEAKIEREDRRPVVYNLLIERGVSSSPRPQKPQIERGDNSSPRSERGDKSAPNGVTGASERGDTHVTQTVLEPKDDPAAARIAPDDEAAVRLAELEVATRAAGLGARFDSLSAAQRGTVDALIVVHGTEVLVREARRLHRPDDPARYVSAWIPSWLALPAEGGGSTRTSVTRCGKCVNWWIEDPVTGRPIRRCTCRSAAVTA</sequence>
<evidence type="ECO:0000313" key="3">
    <source>
        <dbReference type="Proteomes" id="UP001160334"/>
    </source>
</evidence>
<dbReference type="InterPro" id="IPR036388">
    <property type="entry name" value="WH-like_DNA-bd_sf"/>
</dbReference>
<proteinExistence type="predicted"/>
<dbReference type="EMBL" id="JARXVC010000013">
    <property type="protein sequence ID" value="MDH6283251.1"/>
    <property type="molecule type" value="Genomic_DNA"/>
</dbReference>
<dbReference type="Proteomes" id="UP001160334">
    <property type="component" value="Unassembled WGS sequence"/>
</dbReference>
<protein>
    <recommendedName>
        <fullName evidence="4">Helix-turn-helix domain-containing protein</fullName>
    </recommendedName>
</protein>
<name>A0ABT6MHH5_9NOCA</name>
<organism evidence="2 3">
    <name type="scientific">Prescottella agglutinans</name>
    <dbReference type="NCBI Taxonomy" id="1644129"/>
    <lineage>
        <taxon>Bacteria</taxon>
        <taxon>Bacillati</taxon>
        <taxon>Actinomycetota</taxon>
        <taxon>Actinomycetes</taxon>
        <taxon>Mycobacteriales</taxon>
        <taxon>Nocardiaceae</taxon>
        <taxon>Prescottella</taxon>
    </lineage>
</organism>
<evidence type="ECO:0008006" key="4">
    <source>
        <dbReference type="Google" id="ProtNLM"/>
    </source>
</evidence>
<gene>
    <name evidence="2" type="ORF">M2280_004494</name>
</gene>
<evidence type="ECO:0000313" key="2">
    <source>
        <dbReference type="EMBL" id="MDH6283251.1"/>
    </source>
</evidence>
<reference evidence="2 3" key="1">
    <citation type="submission" date="2023-04" db="EMBL/GenBank/DDBJ databases">
        <title>Forest soil microbial communities from Buena Vista Peninsula, Colon Province, Panama.</title>
        <authorList>
            <person name="Bouskill N."/>
        </authorList>
    </citation>
    <scope>NUCLEOTIDE SEQUENCE [LARGE SCALE GENOMIC DNA]</scope>
    <source>
        <strain evidence="2 3">CFH S0262</strain>
    </source>
</reference>
<keyword evidence="3" id="KW-1185">Reference proteome</keyword>
<feature type="compositionally biased region" description="Basic and acidic residues" evidence="1">
    <location>
        <begin position="118"/>
        <end position="134"/>
    </location>
</feature>
<feature type="region of interest" description="Disordered" evidence="1">
    <location>
        <begin position="107"/>
        <end position="163"/>
    </location>
</feature>
<dbReference type="Pfam" id="PF13730">
    <property type="entry name" value="HTH_36"/>
    <property type="match status" value="1"/>
</dbReference>
<dbReference type="RefSeq" id="WP_280762527.1">
    <property type="nucleotide sequence ID" value="NZ_JARXVC010000013.1"/>
</dbReference>
<evidence type="ECO:0000256" key="1">
    <source>
        <dbReference type="SAM" id="MobiDB-lite"/>
    </source>
</evidence>